<dbReference type="Proteomes" id="UP000177215">
    <property type="component" value="Unassembled WGS sequence"/>
</dbReference>
<reference evidence="2 3" key="1">
    <citation type="journal article" date="2016" name="Nat. Commun.">
        <title>Thousands of microbial genomes shed light on interconnected biogeochemical processes in an aquifer system.</title>
        <authorList>
            <person name="Anantharaman K."/>
            <person name="Brown C.T."/>
            <person name="Hug L.A."/>
            <person name="Sharon I."/>
            <person name="Castelle C.J."/>
            <person name="Probst A.J."/>
            <person name="Thomas B.C."/>
            <person name="Singh A."/>
            <person name="Wilkins M.J."/>
            <person name="Karaoz U."/>
            <person name="Brodie E.L."/>
            <person name="Williams K.H."/>
            <person name="Hubbard S.S."/>
            <person name="Banfield J.F."/>
        </authorList>
    </citation>
    <scope>NUCLEOTIDE SEQUENCE [LARGE SCALE GENOMIC DNA]</scope>
</reference>
<comment type="caution">
    <text evidence="2">The sequence shown here is derived from an EMBL/GenBank/DDBJ whole genome shotgun (WGS) entry which is preliminary data.</text>
</comment>
<dbReference type="InterPro" id="IPR014509">
    <property type="entry name" value="YjdF-like"/>
</dbReference>
<keyword evidence="1" id="KW-0812">Transmembrane</keyword>
<evidence type="ECO:0000313" key="2">
    <source>
        <dbReference type="EMBL" id="OGG77079.1"/>
    </source>
</evidence>
<name>A0A1F6ETX3_9BACT</name>
<evidence type="ECO:0008006" key="4">
    <source>
        <dbReference type="Google" id="ProtNLM"/>
    </source>
</evidence>
<gene>
    <name evidence="2" type="ORF">A3B35_01675</name>
</gene>
<organism evidence="2 3">
    <name type="scientific">Candidatus Kaiserbacteria bacterium RIFCSPLOWO2_01_FULL_54_24</name>
    <dbReference type="NCBI Taxonomy" id="1798515"/>
    <lineage>
        <taxon>Bacteria</taxon>
        <taxon>Candidatus Kaiseribacteriota</taxon>
    </lineage>
</organism>
<dbReference type="EMBL" id="MFMC01000027">
    <property type="protein sequence ID" value="OGG77079.1"/>
    <property type="molecule type" value="Genomic_DNA"/>
</dbReference>
<feature type="transmembrane region" description="Helical" evidence="1">
    <location>
        <begin position="39"/>
        <end position="58"/>
    </location>
</feature>
<evidence type="ECO:0000313" key="3">
    <source>
        <dbReference type="Proteomes" id="UP000177215"/>
    </source>
</evidence>
<sequence length="218" mass="24828">MNPDTISEAYRNRWTLLIYYGLRAAILVAAGVFVYEGDWASVISTIFVFVLMSAPAALKYRYRFYMPFALEFGIVGFIFITLFLGHLANFYDYVPFWDKFVHFQSGLILGVAGFVLVYTLNEQETIHLDLSPGFVSFFAVTFSLAIGVVWEVIEFAFDAALGVSWQNGNTDTMWDLLADGTGAVIVSVIGYFWMHRKARLPFTPRLFRLFRKKDTPAL</sequence>
<dbReference type="STRING" id="1798515.A3B35_01675"/>
<feature type="transmembrane region" description="Helical" evidence="1">
    <location>
        <begin position="65"/>
        <end position="88"/>
    </location>
</feature>
<keyword evidence="1" id="KW-0472">Membrane</keyword>
<feature type="transmembrane region" description="Helical" evidence="1">
    <location>
        <begin position="173"/>
        <end position="194"/>
    </location>
</feature>
<feature type="transmembrane region" description="Helical" evidence="1">
    <location>
        <begin position="16"/>
        <end position="33"/>
    </location>
</feature>
<keyword evidence="1" id="KW-1133">Transmembrane helix</keyword>
<accession>A0A1F6ETX3</accession>
<protein>
    <recommendedName>
        <fullName evidence="4">DUF2238 domain-containing protein</fullName>
    </recommendedName>
</protein>
<evidence type="ECO:0000256" key="1">
    <source>
        <dbReference type="SAM" id="Phobius"/>
    </source>
</evidence>
<dbReference type="Pfam" id="PF09997">
    <property type="entry name" value="DUF2238"/>
    <property type="match status" value="1"/>
</dbReference>
<feature type="transmembrane region" description="Helical" evidence="1">
    <location>
        <begin position="100"/>
        <end position="121"/>
    </location>
</feature>
<dbReference type="AlphaFoldDB" id="A0A1F6ETX3"/>
<feature type="transmembrane region" description="Helical" evidence="1">
    <location>
        <begin position="133"/>
        <end position="153"/>
    </location>
</feature>
<proteinExistence type="predicted"/>